<keyword evidence="2" id="KW-1185">Reference proteome</keyword>
<name>A0A931BAH9_9ACTN</name>
<reference evidence="1" key="1">
    <citation type="submission" date="2020-11" db="EMBL/GenBank/DDBJ databases">
        <title>Isolation and identification of active actinomycetes.</title>
        <authorList>
            <person name="Yu B."/>
        </authorList>
    </citation>
    <scope>NUCLEOTIDE SEQUENCE</scope>
    <source>
        <strain evidence="1">NEAU-YB345</strain>
    </source>
</reference>
<evidence type="ECO:0000313" key="1">
    <source>
        <dbReference type="EMBL" id="MBF9073599.1"/>
    </source>
</evidence>
<dbReference type="EMBL" id="JADPRT010000024">
    <property type="protein sequence ID" value="MBF9073599.1"/>
    <property type="molecule type" value="Genomic_DNA"/>
</dbReference>
<accession>A0A931BAH9</accession>
<dbReference type="InterPro" id="IPR017853">
    <property type="entry name" value="GH"/>
</dbReference>
<sequence>MTRTMYDSVDVASLPAGAPLYAGYLDGSYANVPQLRAAFPHAVIVEIVVSSQNDGGHVLDVEQYDAAPQEAPGWVQRRRAAGVDPSVYCNSSTWPSVRSAFQAQGVAEPHYWIAQYDGDPAIPAGAVAKQYNDLGGYDISSVADYWPGIDPQEPDVPLTEADAQLVARTLLATTIPNQFRKDAQGHPANTPVNAFFTFGDHHYDELTSQLTGLAGQVSELTKQVAALSAAVAKLSTPAQTAPTA</sequence>
<dbReference type="RefSeq" id="WP_196198442.1">
    <property type="nucleotide sequence ID" value="NZ_JADPRT010000024.1"/>
</dbReference>
<gene>
    <name evidence="1" type="ORF">I2501_36860</name>
</gene>
<dbReference type="Proteomes" id="UP000657385">
    <property type="component" value="Unassembled WGS sequence"/>
</dbReference>
<protein>
    <submittedName>
        <fullName evidence="1">Uncharacterized protein</fullName>
    </submittedName>
</protein>
<dbReference type="AlphaFoldDB" id="A0A931BAH9"/>
<dbReference type="Gene3D" id="3.20.20.80">
    <property type="entry name" value="Glycosidases"/>
    <property type="match status" value="1"/>
</dbReference>
<organism evidence="1 2">
    <name type="scientific">Streptacidiphilus fuscans</name>
    <dbReference type="NCBI Taxonomy" id="2789292"/>
    <lineage>
        <taxon>Bacteria</taxon>
        <taxon>Bacillati</taxon>
        <taxon>Actinomycetota</taxon>
        <taxon>Actinomycetes</taxon>
        <taxon>Kitasatosporales</taxon>
        <taxon>Streptomycetaceae</taxon>
        <taxon>Streptacidiphilus</taxon>
    </lineage>
</organism>
<proteinExistence type="predicted"/>
<dbReference type="SUPFAM" id="SSF51445">
    <property type="entry name" value="(Trans)glycosidases"/>
    <property type="match status" value="1"/>
</dbReference>
<evidence type="ECO:0000313" key="2">
    <source>
        <dbReference type="Proteomes" id="UP000657385"/>
    </source>
</evidence>
<comment type="caution">
    <text evidence="1">The sequence shown here is derived from an EMBL/GenBank/DDBJ whole genome shotgun (WGS) entry which is preliminary data.</text>
</comment>